<dbReference type="InterPro" id="IPR003594">
    <property type="entry name" value="HATPase_dom"/>
</dbReference>
<dbReference type="InterPro" id="IPR035965">
    <property type="entry name" value="PAS-like_dom_sf"/>
</dbReference>
<dbReference type="AlphaFoldDB" id="A0A1G9PZX8"/>
<evidence type="ECO:0000256" key="2">
    <source>
        <dbReference type="ARBA" id="ARBA00012438"/>
    </source>
</evidence>
<dbReference type="InterPro" id="IPR036097">
    <property type="entry name" value="HisK_dim/P_sf"/>
</dbReference>
<evidence type="ECO:0000259" key="7">
    <source>
        <dbReference type="PROSITE" id="PS50109"/>
    </source>
</evidence>
<reference evidence="10" key="1">
    <citation type="submission" date="2016-10" db="EMBL/GenBank/DDBJ databases">
        <authorList>
            <person name="Varghese N."/>
            <person name="Submissions S."/>
        </authorList>
    </citation>
    <scope>NUCLEOTIDE SEQUENCE [LARGE SCALE GENOMIC DNA]</scope>
    <source>
        <strain evidence="10">CGMCC 1.10119</strain>
    </source>
</reference>
<dbReference type="PROSITE" id="PS50109">
    <property type="entry name" value="HIS_KIN"/>
    <property type="match status" value="1"/>
</dbReference>
<feature type="region of interest" description="Disordered" evidence="6">
    <location>
        <begin position="266"/>
        <end position="305"/>
    </location>
</feature>
<evidence type="ECO:0000256" key="6">
    <source>
        <dbReference type="SAM" id="MobiDB-lite"/>
    </source>
</evidence>
<dbReference type="Pfam" id="PF02518">
    <property type="entry name" value="HATPase_c"/>
    <property type="match status" value="1"/>
</dbReference>
<name>A0A1G9PZX8_9EURY</name>
<feature type="domain" description="PAS" evidence="8">
    <location>
        <begin position="14"/>
        <end position="62"/>
    </location>
</feature>
<sequence>MISGRDGENQVTPSTDLLYGVFETSPVSLVVTDRAGTITDVNERTEQLLGVPTSTLVGESVFDQQWDAKDADGRPLSESYNPFVRALGGKATDGQELSLVLPTGRRVAFRVNCAPVYDDGRVVAAVAAFEDLTAAGLREQELSAKNRQLEALASVLSHDLRNPLAIARGYLDLAAETGDLAHLDRVAGAHERMEELIDSLLLLARRGKAIGRREPVSLADAARTAWATVETGTATLTVDEDLGTVAADRVRLQQLFENLFRNSVEHGSTSSRTQSGDSVEHGDGDSHVTVAPSETTTGFTVSDDGAGLPGVADRIPLDAYLETGESATGLGLKIVLAVSEGHGWQASVAPASGGGAHFEFLTGDAVAVTE</sequence>
<evidence type="ECO:0000313" key="10">
    <source>
        <dbReference type="Proteomes" id="UP000199451"/>
    </source>
</evidence>
<feature type="domain" description="Histidine kinase" evidence="7">
    <location>
        <begin position="155"/>
        <end position="360"/>
    </location>
</feature>
<dbReference type="Pfam" id="PF00512">
    <property type="entry name" value="HisKA"/>
    <property type="match status" value="1"/>
</dbReference>
<dbReference type="SMART" id="SM00388">
    <property type="entry name" value="HisKA"/>
    <property type="match status" value="1"/>
</dbReference>
<evidence type="ECO:0000313" key="9">
    <source>
        <dbReference type="EMBL" id="SDM04041.1"/>
    </source>
</evidence>
<dbReference type="InterPro" id="IPR050736">
    <property type="entry name" value="Sensor_HK_Regulatory"/>
</dbReference>
<dbReference type="InterPro" id="IPR000014">
    <property type="entry name" value="PAS"/>
</dbReference>
<dbReference type="PANTHER" id="PTHR43711:SF1">
    <property type="entry name" value="HISTIDINE KINASE 1"/>
    <property type="match status" value="1"/>
</dbReference>
<dbReference type="SUPFAM" id="SSF47384">
    <property type="entry name" value="Homodimeric domain of signal transducing histidine kinase"/>
    <property type="match status" value="1"/>
</dbReference>
<keyword evidence="4" id="KW-0418">Kinase</keyword>
<accession>A0A1G9PZX8</accession>
<keyword evidence="10" id="KW-1185">Reference proteome</keyword>
<dbReference type="InterPro" id="IPR005467">
    <property type="entry name" value="His_kinase_dom"/>
</dbReference>
<keyword evidence="3" id="KW-0808">Transferase</keyword>
<dbReference type="PROSITE" id="PS50112">
    <property type="entry name" value="PAS"/>
    <property type="match status" value="1"/>
</dbReference>
<dbReference type="NCBIfam" id="TIGR00229">
    <property type="entry name" value="sensory_box"/>
    <property type="match status" value="1"/>
</dbReference>
<protein>
    <recommendedName>
        <fullName evidence="2">histidine kinase</fullName>
        <ecNumber evidence="2">2.7.13.3</ecNumber>
    </recommendedName>
</protein>
<dbReference type="InterPro" id="IPR036890">
    <property type="entry name" value="HATPase_C_sf"/>
</dbReference>
<dbReference type="OrthoDB" id="8127at2157"/>
<dbReference type="GO" id="GO:0000155">
    <property type="term" value="F:phosphorelay sensor kinase activity"/>
    <property type="evidence" value="ECO:0007669"/>
    <property type="project" value="InterPro"/>
</dbReference>
<evidence type="ECO:0000256" key="4">
    <source>
        <dbReference type="ARBA" id="ARBA00022777"/>
    </source>
</evidence>
<dbReference type="GO" id="GO:0006355">
    <property type="term" value="P:regulation of DNA-templated transcription"/>
    <property type="evidence" value="ECO:0007669"/>
    <property type="project" value="InterPro"/>
</dbReference>
<dbReference type="CDD" id="cd00082">
    <property type="entry name" value="HisKA"/>
    <property type="match status" value="1"/>
</dbReference>
<dbReference type="InterPro" id="IPR003661">
    <property type="entry name" value="HisK_dim/P_dom"/>
</dbReference>
<evidence type="ECO:0000256" key="3">
    <source>
        <dbReference type="ARBA" id="ARBA00022679"/>
    </source>
</evidence>
<dbReference type="SMART" id="SM00387">
    <property type="entry name" value="HATPase_c"/>
    <property type="match status" value="1"/>
</dbReference>
<dbReference type="SMART" id="SM00091">
    <property type="entry name" value="PAS"/>
    <property type="match status" value="1"/>
</dbReference>
<evidence type="ECO:0000256" key="5">
    <source>
        <dbReference type="ARBA" id="ARBA00023012"/>
    </source>
</evidence>
<dbReference type="Gene3D" id="3.30.565.10">
    <property type="entry name" value="Histidine kinase-like ATPase, C-terminal domain"/>
    <property type="match status" value="1"/>
</dbReference>
<gene>
    <name evidence="9" type="ORF">SAMN04487949_0609</name>
</gene>
<organism evidence="9 10">
    <name type="scientific">Halogranum gelatinilyticum</name>
    <dbReference type="NCBI Taxonomy" id="660521"/>
    <lineage>
        <taxon>Archaea</taxon>
        <taxon>Methanobacteriati</taxon>
        <taxon>Methanobacteriota</taxon>
        <taxon>Stenosarchaea group</taxon>
        <taxon>Halobacteria</taxon>
        <taxon>Halobacteriales</taxon>
        <taxon>Haloferacaceae</taxon>
    </lineage>
</organism>
<dbReference type="Proteomes" id="UP000199451">
    <property type="component" value="Unassembled WGS sequence"/>
</dbReference>
<dbReference type="PANTHER" id="PTHR43711">
    <property type="entry name" value="TWO-COMPONENT HISTIDINE KINASE"/>
    <property type="match status" value="1"/>
</dbReference>
<proteinExistence type="predicted"/>
<feature type="compositionally biased region" description="Polar residues" evidence="6">
    <location>
        <begin position="266"/>
        <end position="277"/>
    </location>
</feature>
<dbReference type="InterPro" id="IPR013767">
    <property type="entry name" value="PAS_fold"/>
</dbReference>
<dbReference type="CDD" id="cd00130">
    <property type="entry name" value="PAS"/>
    <property type="match status" value="1"/>
</dbReference>
<dbReference type="SUPFAM" id="SSF55785">
    <property type="entry name" value="PYP-like sensor domain (PAS domain)"/>
    <property type="match status" value="1"/>
</dbReference>
<dbReference type="Gene3D" id="1.10.287.130">
    <property type="match status" value="1"/>
</dbReference>
<dbReference type="RefSeq" id="WP_170830542.1">
    <property type="nucleotide sequence ID" value="NZ_FNHL01000001.1"/>
</dbReference>
<dbReference type="EC" id="2.7.13.3" evidence="2"/>
<evidence type="ECO:0000256" key="1">
    <source>
        <dbReference type="ARBA" id="ARBA00000085"/>
    </source>
</evidence>
<comment type="catalytic activity">
    <reaction evidence="1">
        <text>ATP + protein L-histidine = ADP + protein N-phospho-L-histidine.</text>
        <dbReference type="EC" id="2.7.13.3"/>
    </reaction>
</comment>
<dbReference type="EMBL" id="FNHL01000001">
    <property type="protein sequence ID" value="SDM04041.1"/>
    <property type="molecule type" value="Genomic_DNA"/>
</dbReference>
<dbReference type="SUPFAM" id="SSF55874">
    <property type="entry name" value="ATPase domain of HSP90 chaperone/DNA topoisomerase II/histidine kinase"/>
    <property type="match status" value="1"/>
</dbReference>
<evidence type="ECO:0000259" key="8">
    <source>
        <dbReference type="PROSITE" id="PS50112"/>
    </source>
</evidence>
<keyword evidence="5" id="KW-0902">Two-component regulatory system</keyword>
<dbReference type="Pfam" id="PF00989">
    <property type="entry name" value="PAS"/>
    <property type="match status" value="1"/>
</dbReference>
<dbReference type="Gene3D" id="3.30.450.20">
    <property type="entry name" value="PAS domain"/>
    <property type="match status" value="1"/>
</dbReference>
<dbReference type="STRING" id="660521.SAMN04487949_0609"/>